<dbReference type="PROSITE" id="PS50975">
    <property type="entry name" value="ATP_GRASP"/>
    <property type="match status" value="1"/>
</dbReference>
<keyword evidence="2 4" id="KW-0547">Nucleotide-binding</keyword>
<accession>A0A0L0ELG2</accession>
<dbReference type="GO" id="GO:0005737">
    <property type="term" value="C:cytoplasm"/>
    <property type="evidence" value="ECO:0007669"/>
    <property type="project" value="TreeGrafter"/>
</dbReference>
<dbReference type="AlphaFoldDB" id="A0A0L0ELG2"/>
<name>A0A0L0ELG2_9GAMM</name>
<dbReference type="PROSITE" id="PS00867">
    <property type="entry name" value="CPSASE_2"/>
    <property type="match status" value="1"/>
</dbReference>
<sequence>GLMNTQFAVKDGQVYLIEVNPRAARTVPFVSKATGVALAKVAARCMVGQSLESQGVTKEVIPPYYSVKKWYCHLLSSRGLTQCVAQRCVLRVK</sequence>
<dbReference type="EMBL" id="LFZX01000378">
    <property type="protein sequence ID" value="KNC65150.1"/>
    <property type="molecule type" value="Genomic_DNA"/>
</dbReference>
<evidence type="ECO:0000259" key="5">
    <source>
        <dbReference type="PROSITE" id="PS50975"/>
    </source>
</evidence>
<dbReference type="GO" id="GO:0005524">
    <property type="term" value="F:ATP binding"/>
    <property type="evidence" value="ECO:0007669"/>
    <property type="project" value="UniProtKB-UniRule"/>
</dbReference>
<evidence type="ECO:0000256" key="1">
    <source>
        <dbReference type="ARBA" id="ARBA00022598"/>
    </source>
</evidence>
<dbReference type="InterPro" id="IPR011761">
    <property type="entry name" value="ATP-grasp"/>
</dbReference>
<organism evidence="6 7">
    <name type="scientific">Pseudoalteromonas rubra</name>
    <dbReference type="NCBI Taxonomy" id="43658"/>
    <lineage>
        <taxon>Bacteria</taxon>
        <taxon>Pseudomonadati</taxon>
        <taxon>Pseudomonadota</taxon>
        <taxon>Gammaproteobacteria</taxon>
        <taxon>Alteromonadales</taxon>
        <taxon>Pseudoalteromonadaceae</taxon>
        <taxon>Pseudoalteromonas</taxon>
    </lineage>
</organism>
<dbReference type="Pfam" id="PF02786">
    <property type="entry name" value="CPSase_L_D2"/>
    <property type="match status" value="1"/>
</dbReference>
<evidence type="ECO:0000313" key="7">
    <source>
        <dbReference type="Proteomes" id="UP000036850"/>
    </source>
</evidence>
<dbReference type="PANTHER" id="PTHR11405">
    <property type="entry name" value="CARBAMOYLTRANSFERASE FAMILY MEMBER"/>
    <property type="match status" value="1"/>
</dbReference>
<dbReference type="GO" id="GO:0006541">
    <property type="term" value="P:glutamine metabolic process"/>
    <property type="evidence" value="ECO:0007669"/>
    <property type="project" value="TreeGrafter"/>
</dbReference>
<keyword evidence="1" id="KW-0436">Ligase</keyword>
<evidence type="ECO:0000256" key="4">
    <source>
        <dbReference type="PROSITE-ProRule" id="PRU00409"/>
    </source>
</evidence>
<dbReference type="PANTHER" id="PTHR11405:SF53">
    <property type="entry name" value="CARBAMOYL-PHOSPHATE SYNTHASE [AMMONIA], MITOCHONDRIAL"/>
    <property type="match status" value="1"/>
</dbReference>
<evidence type="ECO:0000256" key="3">
    <source>
        <dbReference type="ARBA" id="ARBA00022840"/>
    </source>
</evidence>
<evidence type="ECO:0000256" key="2">
    <source>
        <dbReference type="ARBA" id="ARBA00022741"/>
    </source>
</evidence>
<feature type="domain" description="ATP-grasp" evidence="5">
    <location>
        <begin position="1"/>
        <end position="47"/>
    </location>
</feature>
<gene>
    <name evidence="6" type="ORF">AC626_24900</name>
</gene>
<keyword evidence="3 4" id="KW-0067">ATP-binding</keyword>
<evidence type="ECO:0000313" key="6">
    <source>
        <dbReference type="EMBL" id="KNC65150.1"/>
    </source>
</evidence>
<dbReference type="Gene3D" id="3.30.470.20">
    <property type="entry name" value="ATP-grasp fold, B domain"/>
    <property type="match status" value="1"/>
</dbReference>
<reference evidence="7" key="1">
    <citation type="submission" date="2015-07" db="EMBL/GenBank/DDBJ databases">
        <title>Draft genome sequence of a Pseudoalteromonas rubra strain, OCN096, isolated from Kaneohe Bay, Oahu, Hawaii.</title>
        <authorList>
            <person name="Beurmann S."/>
            <person name="Ushijima B."/>
            <person name="Belcaid M."/>
            <person name="Callahan S.M."/>
            <person name="Aeby G.S."/>
        </authorList>
    </citation>
    <scope>NUCLEOTIDE SEQUENCE [LARGE SCALE GENOMIC DNA]</scope>
    <source>
        <strain evidence="7">OCN096</strain>
    </source>
</reference>
<comment type="caution">
    <text evidence="6">The sequence shown here is derived from an EMBL/GenBank/DDBJ whole genome shotgun (WGS) entry which is preliminary data.</text>
</comment>
<dbReference type="GO" id="GO:0046872">
    <property type="term" value="F:metal ion binding"/>
    <property type="evidence" value="ECO:0007669"/>
    <property type="project" value="InterPro"/>
</dbReference>
<protein>
    <recommendedName>
        <fullName evidence="5">ATP-grasp domain-containing protein</fullName>
    </recommendedName>
</protein>
<dbReference type="InterPro" id="IPR005479">
    <property type="entry name" value="CPAse_ATP-bd"/>
</dbReference>
<proteinExistence type="predicted"/>
<dbReference type="PATRIC" id="fig|43658.6.peg.4214"/>
<dbReference type="GO" id="GO:0004088">
    <property type="term" value="F:carbamoyl-phosphate synthase (glutamine-hydrolyzing) activity"/>
    <property type="evidence" value="ECO:0007669"/>
    <property type="project" value="TreeGrafter"/>
</dbReference>
<dbReference type="SUPFAM" id="SSF56059">
    <property type="entry name" value="Glutathione synthetase ATP-binding domain-like"/>
    <property type="match status" value="1"/>
</dbReference>
<dbReference type="Proteomes" id="UP000036850">
    <property type="component" value="Unassembled WGS sequence"/>
</dbReference>
<feature type="non-terminal residue" evidence="6">
    <location>
        <position position="1"/>
    </location>
</feature>